<dbReference type="EMBL" id="BARW01027576">
    <property type="protein sequence ID" value="GAJ16127.1"/>
    <property type="molecule type" value="Genomic_DNA"/>
</dbReference>
<protein>
    <submittedName>
        <fullName evidence="1">Uncharacterized protein</fullName>
    </submittedName>
</protein>
<accession>X1VEF6</accession>
<sequence length="41" mass="4829">MIQLESKEDVRPICPHCSAEIQTVWMQLLEGILGKRYVYFC</sequence>
<comment type="caution">
    <text evidence="1">The sequence shown here is derived from an EMBL/GenBank/DDBJ whole genome shotgun (WGS) entry which is preliminary data.</text>
</comment>
<evidence type="ECO:0000313" key="1">
    <source>
        <dbReference type="EMBL" id="GAJ16127.1"/>
    </source>
</evidence>
<dbReference type="AlphaFoldDB" id="X1VEF6"/>
<proteinExistence type="predicted"/>
<gene>
    <name evidence="1" type="ORF">S12H4_44713</name>
</gene>
<organism evidence="1">
    <name type="scientific">marine sediment metagenome</name>
    <dbReference type="NCBI Taxonomy" id="412755"/>
    <lineage>
        <taxon>unclassified sequences</taxon>
        <taxon>metagenomes</taxon>
        <taxon>ecological metagenomes</taxon>
    </lineage>
</organism>
<name>X1VEF6_9ZZZZ</name>
<reference evidence="1" key="1">
    <citation type="journal article" date="2014" name="Front. Microbiol.">
        <title>High frequency of phylogenetically diverse reductive dehalogenase-homologous genes in deep subseafloor sedimentary metagenomes.</title>
        <authorList>
            <person name="Kawai M."/>
            <person name="Futagami T."/>
            <person name="Toyoda A."/>
            <person name="Takaki Y."/>
            <person name="Nishi S."/>
            <person name="Hori S."/>
            <person name="Arai W."/>
            <person name="Tsubouchi T."/>
            <person name="Morono Y."/>
            <person name="Uchiyama I."/>
            <person name="Ito T."/>
            <person name="Fujiyama A."/>
            <person name="Inagaki F."/>
            <person name="Takami H."/>
        </authorList>
    </citation>
    <scope>NUCLEOTIDE SEQUENCE</scope>
    <source>
        <strain evidence="1">Expedition CK06-06</strain>
    </source>
</reference>
<feature type="non-terminal residue" evidence="1">
    <location>
        <position position="41"/>
    </location>
</feature>